<keyword evidence="2" id="KW-0012">Acyltransferase</keyword>
<name>A0ABU2YDP3_9FLAO</name>
<accession>A0ABU2YDP3</accession>
<reference evidence="4 5" key="1">
    <citation type="submission" date="2023-09" db="EMBL/GenBank/DDBJ databases">
        <authorList>
            <person name="Rey-Velasco X."/>
        </authorList>
    </citation>
    <scope>NUCLEOTIDE SEQUENCE [LARGE SCALE GENOMIC DNA]</scope>
    <source>
        <strain evidence="4 5">W242</strain>
    </source>
</reference>
<dbReference type="CDD" id="cd04301">
    <property type="entry name" value="NAT_SF"/>
    <property type="match status" value="1"/>
</dbReference>
<dbReference type="PANTHER" id="PTHR10545:SF29">
    <property type="entry name" value="GH14572P-RELATED"/>
    <property type="match status" value="1"/>
</dbReference>
<dbReference type="PIRSF" id="PIRSF037663">
    <property type="entry name" value="Acetyltransf_GNAT_prd"/>
    <property type="match status" value="1"/>
</dbReference>
<evidence type="ECO:0000313" key="5">
    <source>
        <dbReference type="Proteomes" id="UP001254488"/>
    </source>
</evidence>
<feature type="domain" description="N-acetyltransferase" evidence="3">
    <location>
        <begin position="5"/>
        <end position="159"/>
    </location>
</feature>
<gene>
    <name evidence="4" type="ORF">RM538_05100</name>
</gene>
<dbReference type="InterPro" id="IPR016181">
    <property type="entry name" value="Acyl_CoA_acyltransferase"/>
</dbReference>
<dbReference type="SUPFAM" id="SSF55729">
    <property type="entry name" value="Acyl-CoA N-acyltransferases (Nat)"/>
    <property type="match status" value="1"/>
</dbReference>
<dbReference type="Pfam" id="PF00583">
    <property type="entry name" value="Acetyltransf_1"/>
    <property type="match status" value="1"/>
</dbReference>
<dbReference type="InterPro" id="IPR051016">
    <property type="entry name" value="Diverse_Substrate_AcTransf"/>
</dbReference>
<comment type="caution">
    <text evidence="4">The sequence shown here is derived from an EMBL/GenBank/DDBJ whole genome shotgun (WGS) entry which is preliminary data.</text>
</comment>
<evidence type="ECO:0000256" key="2">
    <source>
        <dbReference type="ARBA" id="ARBA00023315"/>
    </source>
</evidence>
<proteinExistence type="predicted"/>
<organism evidence="4 5">
    <name type="scientific">Patiriisocius hiemis</name>
    <dbReference type="NCBI Taxonomy" id="3075604"/>
    <lineage>
        <taxon>Bacteria</taxon>
        <taxon>Pseudomonadati</taxon>
        <taxon>Bacteroidota</taxon>
        <taxon>Flavobacteriia</taxon>
        <taxon>Flavobacteriales</taxon>
        <taxon>Flavobacteriaceae</taxon>
        <taxon>Patiriisocius</taxon>
    </lineage>
</organism>
<evidence type="ECO:0000256" key="1">
    <source>
        <dbReference type="ARBA" id="ARBA00022679"/>
    </source>
</evidence>
<evidence type="ECO:0000313" key="4">
    <source>
        <dbReference type="EMBL" id="MDT0555370.1"/>
    </source>
</evidence>
<dbReference type="InterPro" id="IPR017255">
    <property type="entry name" value="AcTrfase_GNAT_prd"/>
</dbReference>
<sequence length="161" mass="18208">MNKKIHIREAKQEDMHAVLQLIHELAVFEKEPNAVDITENTLIEAALGSSPSIFCFVAEVDALIVGTAIAYFRFSTWKGKTVHLEDLIVTQSMRGKGIGESLYNKVLHFAEGQGAKRVEWVVLDWNKGAIDFYKKSGATILKDWNLVQMDEIELKAYLNKK</sequence>
<dbReference type="Proteomes" id="UP001254488">
    <property type="component" value="Unassembled WGS sequence"/>
</dbReference>
<dbReference type="RefSeq" id="WP_311332324.1">
    <property type="nucleotide sequence ID" value="NZ_JAVRHZ010000002.1"/>
</dbReference>
<dbReference type="InterPro" id="IPR000182">
    <property type="entry name" value="GNAT_dom"/>
</dbReference>
<keyword evidence="5" id="KW-1185">Reference proteome</keyword>
<dbReference type="PROSITE" id="PS51186">
    <property type="entry name" value="GNAT"/>
    <property type="match status" value="1"/>
</dbReference>
<keyword evidence="1" id="KW-0808">Transferase</keyword>
<dbReference type="PANTHER" id="PTHR10545">
    <property type="entry name" value="DIAMINE N-ACETYLTRANSFERASE"/>
    <property type="match status" value="1"/>
</dbReference>
<protein>
    <submittedName>
        <fullName evidence="4">GNAT family N-acetyltransferase</fullName>
    </submittedName>
</protein>
<dbReference type="EMBL" id="JAVRHZ010000002">
    <property type="protein sequence ID" value="MDT0555370.1"/>
    <property type="molecule type" value="Genomic_DNA"/>
</dbReference>
<evidence type="ECO:0000259" key="3">
    <source>
        <dbReference type="PROSITE" id="PS51186"/>
    </source>
</evidence>
<dbReference type="Gene3D" id="3.40.630.30">
    <property type="match status" value="1"/>
</dbReference>